<dbReference type="EMBL" id="ATLV01021495">
    <property type="status" value="NOT_ANNOTATED_CDS"/>
    <property type="molecule type" value="Genomic_DNA"/>
</dbReference>
<evidence type="ECO:0000313" key="2">
    <source>
        <dbReference type="EnsemblMetazoa" id="ASIC014606-PA"/>
    </source>
</evidence>
<dbReference type="VEuPathDB" id="VectorBase:ASIC014606"/>
<evidence type="ECO:0000313" key="1">
    <source>
        <dbReference type="EMBL" id="KFB46569.1"/>
    </source>
</evidence>
<evidence type="ECO:0000313" key="3">
    <source>
        <dbReference type="Proteomes" id="UP000030765"/>
    </source>
</evidence>
<keyword evidence="3" id="KW-1185">Reference proteome</keyword>
<reference evidence="1 3" key="1">
    <citation type="journal article" date="2014" name="BMC Genomics">
        <title>Genome sequence of Anopheles sinensis provides insight into genetics basis of mosquito competence for malaria parasites.</title>
        <authorList>
            <person name="Zhou D."/>
            <person name="Zhang D."/>
            <person name="Ding G."/>
            <person name="Shi L."/>
            <person name="Hou Q."/>
            <person name="Ye Y."/>
            <person name="Xu Y."/>
            <person name="Zhou H."/>
            <person name="Xiong C."/>
            <person name="Li S."/>
            <person name="Yu J."/>
            <person name="Hong S."/>
            <person name="Yu X."/>
            <person name="Zou P."/>
            <person name="Chen C."/>
            <person name="Chang X."/>
            <person name="Wang W."/>
            <person name="Lv Y."/>
            <person name="Sun Y."/>
            <person name="Ma L."/>
            <person name="Shen B."/>
            <person name="Zhu C."/>
        </authorList>
    </citation>
    <scope>NUCLEOTIDE SEQUENCE [LARGE SCALE GENOMIC DNA]</scope>
</reference>
<dbReference type="Proteomes" id="UP000030765">
    <property type="component" value="Unassembled WGS sequence"/>
</dbReference>
<sequence length="63" mass="7135">MPPAQWRRKCTPNRHRSPARVCVCVYVRAVAICPQKEWRLRRLSGSKACARGHQLPVAPAGQE</sequence>
<protein>
    <submittedName>
        <fullName evidence="1 2">Tudor domain-containing protein 15-like protein</fullName>
    </submittedName>
</protein>
<dbReference type="EnsemblMetazoa" id="ASIC014606-RA">
    <property type="protein sequence ID" value="ASIC014606-PA"/>
    <property type="gene ID" value="ASIC014606"/>
</dbReference>
<accession>A0A084W8M5</accession>
<gene>
    <name evidence="1" type="ORF">ZHAS_00014606</name>
</gene>
<name>A0A084W8M5_ANOSI</name>
<organism evidence="1">
    <name type="scientific">Anopheles sinensis</name>
    <name type="common">Mosquito</name>
    <dbReference type="NCBI Taxonomy" id="74873"/>
    <lineage>
        <taxon>Eukaryota</taxon>
        <taxon>Metazoa</taxon>
        <taxon>Ecdysozoa</taxon>
        <taxon>Arthropoda</taxon>
        <taxon>Hexapoda</taxon>
        <taxon>Insecta</taxon>
        <taxon>Pterygota</taxon>
        <taxon>Neoptera</taxon>
        <taxon>Endopterygota</taxon>
        <taxon>Diptera</taxon>
        <taxon>Nematocera</taxon>
        <taxon>Culicoidea</taxon>
        <taxon>Culicidae</taxon>
        <taxon>Anophelinae</taxon>
        <taxon>Anopheles</taxon>
    </lineage>
</organism>
<reference evidence="2" key="2">
    <citation type="submission" date="2020-05" db="UniProtKB">
        <authorList>
            <consortium name="EnsemblMetazoa"/>
        </authorList>
    </citation>
    <scope>IDENTIFICATION</scope>
</reference>
<dbReference type="AlphaFoldDB" id="A0A084W8M5"/>
<dbReference type="EMBL" id="KE525319">
    <property type="protein sequence ID" value="KFB46569.1"/>
    <property type="molecule type" value="Genomic_DNA"/>
</dbReference>
<proteinExistence type="predicted"/>